<organism evidence="6 7">
    <name type="scientific">Parasponia andersonii</name>
    <name type="common">Sponia andersonii</name>
    <dbReference type="NCBI Taxonomy" id="3476"/>
    <lineage>
        <taxon>Eukaryota</taxon>
        <taxon>Viridiplantae</taxon>
        <taxon>Streptophyta</taxon>
        <taxon>Embryophyta</taxon>
        <taxon>Tracheophyta</taxon>
        <taxon>Spermatophyta</taxon>
        <taxon>Magnoliopsida</taxon>
        <taxon>eudicotyledons</taxon>
        <taxon>Gunneridae</taxon>
        <taxon>Pentapetalae</taxon>
        <taxon>rosids</taxon>
        <taxon>fabids</taxon>
        <taxon>Rosales</taxon>
        <taxon>Cannabaceae</taxon>
        <taxon>Parasponia</taxon>
    </lineage>
</organism>
<evidence type="ECO:0000313" key="6">
    <source>
        <dbReference type="EMBL" id="PON60315.1"/>
    </source>
</evidence>
<comment type="caution">
    <text evidence="6">The sequence shown here is derived from an EMBL/GenBank/DDBJ whole genome shotgun (WGS) entry which is preliminary data.</text>
</comment>
<dbReference type="Gene3D" id="1.10.20.10">
    <property type="entry name" value="Histone, subunit A"/>
    <property type="match status" value="1"/>
</dbReference>
<dbReference type="PANTHER" id="PTHR46338:SF1">
    <property type="entry name" value="TRANSCRIPTION INITIATION FACTOR TFIID SUBUNIT 8"/>
    <property type="match status" value="1"/>
</dbReference>
<dbReference type="OrthoDB" id="436852at2759"/>
<evidence type="ECO:0000256" key="4">
    <source>
        <dbReference type="ARBA" id="ARBA00023242"/>
    </source>
</evidence>
<comment type="subcellular location">
    <subcellularLocation>
        <location evidence="1">Nucleus</location>
    </subcellularLocation>
</comment>
<dbReference type="InterPro" id="IPR009072">
    <property type="entry name" value="Histone-fold"/>
</dbReference>
<keyword evidence="4" id="KW-0539">Nucleus</keyword>
<evidence type="ECO:0000256" key="2">
    <source>
        <dbReference type="ARBA" id="ARBA00023015"/>
    </source>
</evidence>
<gene>
    <name evidence="6" type="ORF">PanWU01x14_153010</name>
</gene>
<dbReference type="GO" id="GO:0005669">
    <property type="term" value="C:transcription factor TFIID complex"/>
    <property type="evidence" value="ECO:0007669"/>
    <property type="project" value="InterPro"/>
</dbReference>
<keyword evidence="2" id="KW-0805">Transcription regulation</keyword>
<dbReference type="Proteomes" id="UP000237105">
    <property type="component" value="Unassembled WGS sequence"/>
</dbReference>
<dbReference type="EMBL" id="JXTB01000131">
    <property type="protein sequence ID" value="PON60315.1"/>
    <property type="molecule type" value="Genomic_DNA"/>
</dbReference>
<reference evidence="7" key="1">
    <citation type="submission" date="2016-06" db="EMBL/GenBank/DDBJ databases">
        <title>Parallel loss of symbiosis genes in relatives of nitrogen-fixing non-legume Parasponia.</title>
        <authorList>
            <person name="Van Velzen R."/>
            <person name="Holmer R."/>
            <person name="Bu F."/>
            <person name="Rutten L."/>
            <person name="Van Zeijl A."/>
            <person name="Liu W."/>
            <person name="Santuari L."/>
            <person name="Cao Q."/>
            <person name="Sharma T."/>
            <person name="Shen D."/>
            <person name="Roswanjaya Y."/>
            <person name="Wardhani T."/>
            <person name="Kalhor M.S."/>
            <person name="Jansen J."/>
            <person name="Van den Hoogen J."/>
            <person name="Gungor B."/>
            <person name="Hartog M."/>
            <person name="Hontelez J."/>
            <person name="Verver J."/>
            <person name="Yang W.-C."/>
            <person name="Schijlen E."/>
            <person name="Repin R."/>
            <person name="Schilthuizen M."/>
            <person name="Schranz E."/>
            <person name="Heidstra R."/>
            <person name="Miyata K."/>
            <person name="Fedorova E."/>
            <person name="Kohlen W."/>
            <person name="Bisseling T."/>
            <person name="Smit S."/>
            <person name="Geurts R."/>
        </authorList>
    </citation>
    <scope>NUCLEOTIDE SEQUENCE [LARGE SCALE GENOMIC DNA]</scope>
    <source>
        <strain evidence="7">cv. WU1-14</strain>
    </source>
</reference>
<sequence length="180" mass="19703">MNELLGMRVNGQEALPGRLGADDFGRAVSKVAVAQMCESVGFQKSKESALDALADITIRYLCDLGKMANFYAYLTGRTECNVFDMIRALEVLEASQGFPKAANVSCCLARSGMVKEIADYVDSTEEIPFAQPVAQFPVIKNQILIPSFVQMGENPPGQHIPTWLPAFLDPHTYNSLPIVE</sequence>
<dbReference type="AlphaFoldDB" id="A0A2P5CH64"/>
<evidence type="ECO:0000313" key="7">
    <source>
        <dbReference type="Proteomes" id="UP000237105"/>
    </source>
</evidence>
<evidence type="ECO:0000259" key="5">
    <source>
        <dbReference type="SMART" id="SM00576"/>
    </source>
</evidence>
<protein>
    <submittedName>
        <fullName evidence="6">Histone-fold containing protein</fullName>
    </submittedName>
</protein>
<evidence type="ECO:0000256" key="1">
    <source>
        <dbReference type="ARBA" id="ARBA00004123"/>
    </source>
</evidence>
<dbReference type="Pfam" id="PF07524">
    <property type="entry name" value="Bromo_TP"/>
    <property type="match status" value="1"/>
</dbReference>
<dbReference type="GO" id="GO:0046982">
    <property type="term" value="F:protein heterodimerization activity"/>
    <property type="evidence" value="ECO:0007669"/>
    <property type="project" value="InterPro"/>
</dbReference>
<keyword evidence="7" id="KW-1185">Reference proteome</keyword>
<accession>A0A2P5CH64</accession>
<evidence type="ECO:0000256" key="3">
    <source>
        <dbReference type="ARBA" id="ARBA00023163"/>
    </source>
</evidence>
<dbReference type="STRING" id="3476.A0A2P5CH64"/>
<keyword evidence="3" id="KW-0804">Transcription</keyword>
<dbReference type="PANTHER" id="PTHR46338">
    <property type="entry name" value="TRANSCRIPTION INITIATION FACTOR TFIID SUBUNIT 8"/>
    <property type="match status" value="1"/>
</dbReference>
<dbReference type="InterPro" id="IPR006565">
    <property type="entry name" value="BTP"/>
</dbReference>
<dbReference type="SUPFAM" id="SSF47113">
    <property type="entry name" value="Histone-fold"/>
    <property type="match status" value="1"/>
</dbReference>
<proteinExistence type="predicted"/>
<dbReference type="InterPro" id="IPR037818">
    <property type="entry name" value="TAF8"/>
</dbReference>
<dbReference type="SMART" id="SM00576">
    <property type="entry name" value="BTP"/>
    <property type="match status" value="1"/>
</dbReference>
<feature type="domain" description="Bromodomain associated" evidence="5">
    <location>
        <begin position="22"/>
        <end position="98"/>
    </location>
</feature>
<name>A0A2P5CH64_PARAD</name>